<evidence type="ECO:0000256" key="7">
    <source>
        <dbReference type="HAMAP-Rule" id="MF_02065"/>
    </source>
</evidence>
<dbReference type="NCBIfam" id="TIGR00247">
    <property type="entry name" value="endolytic transglycosylase MltG"/>
    <property type="match status" value="1"/>
</dbReference>
<dbReference type="GO" id="GO:0005886">
    <property type="term" value="C:plasma membrane"/>
    <property type="evidence" value="ECO:0007669"/>
    <property type="project" value="UniProtKB-UniRule"/>
</dbReference>
<keyword evidence="5 7" id="KW-0456">Lyase</keyword>
<sequence length="344" mass="39234">MTKKKIIVTGVLIVGIIAASLAFSFYSKIYASNTKENSSIYIPSNTTFEEVLSLISPKLKNPNSFEWVAKKKNYPNVIKSGKYQINSGMSNNDLVNLLRSGNQTPIKLSFNNQESLEKLAGRIAQQIEPDSLSILNALKDEKFLINNKFTLETAIGMYIPNSYEFYWNTSAIKFRDKMLSEYKRFWTDEKLAKAKKQNLTINGVITLASIVQKETATVSERPRVAGLYLNRYRNKWPLQADPTIIFALKQKLGQDVIIKRVLLKDLEIKSKYNTYKNIGLPPGPISMPDISSINAVLNPENHDYYYMCADMNNAGRHAFAKTLAQHNRNAQKYQRWINEQGINR</sequence>
<gene>
    <name evidence="7" type="primary">mltG</name>
    <name evidence="8" type="ORF">LPB138_00025</name>
</gene>
<dbReference type="CDD" id="cd08010">
    <property type="entry name" value="MltG_like"/>
    <property type="match status" value="1"/>
</dbReference>
<dbReference type="GO" id="GO:0008932">
    <property type="term" value="F:lytic endotransglycosylase activity"/>
    <property type="evidence" value="ECO:0007669"/>
    <property type="project" value="UniProtKB-UniRule"/>
</dbReference>
<organism evidence="8 9">
    <name type="scientific">Urechidicola croceus</name>
    <dbReference type="NCBI Taxonomy" id="1850246"/>
    <lineage>
        <taxon>Bacteria</taxon>
        <taxon>Pseudomonadati</taxon>
        <taxon>Bacteroidota</taxon>
        <taxon>Flavobacteriia</taxon>
        <taxon>Flavobacteriales</taxon>
        <taxon>Flavobacteriaceae</taxon>
        <taxon>Urechidicola</taxon>
    </lineage>
</organism>
<dbReference type="Gene3D" id="3.30.160.60">
    <property type="entry name" value="Classic Zinc Finger"/>
    <property type="match status" value="1"/>
</dbReference>
<dbReference type="STRING" id="1850246.LPB138_00025"/>
<keyword evidence="9" id="KW-1185">Reference proteome</keyword>
<name>A0A1D8P3J1_9FLAO</name>
<proteinExistence type="inferred from homology"/>
<dbReference type="PANTHER" id="PTHR30518">
    <property type="entry name" value="ENDOLYTIC MUREIN TRANSGLYCOSYLASE"/>
    <property type="match status" value="1"/>
</dbReference>
<evidence type="ECO:0000256" key="6">
    <source>
        <dbReference type="ARBA" id="ARBA00023316"/>
    </source>
</evidence>
<dbReference type="Gene3D" id="3.30.1490.480">
    <property type="entry name" value="Endolytic murein transglycosylase"/>
    <property type="match status" value="1"/>
</dbReference>
<dbReference type="InterPro" id="IPR003770">
    <property type="entry name" value="MLTG-like"/>
</dbReference>
<dbReference type="GO" id="GO:0009252">
    <property type="term" value="P:peptidoglycan biosynthetic process"/>
    <property type="evidence" value="ECO:0007669"/>
    <property type="project" value="UniProtKB-UniRule"/>
</dbReference>
<keyword evidence="6 7" id="KW-0961">Cell wall biogenesis/degradation</keyword>
<reference evidence="8 9" key="1">
    <citation type="submission" date="2016-10" db="EMBL/GenBank/DDBJ databases">
        <title>Lutibacter sp. LPB0138, isolated from marine gastropod.</title>
        <authorList>
            <person name="Kim E."/>
            <person name="Yi H."/>
        </authorList>
    </citation>
    <scope>NUCLEOTIDE SEQUENCE [LARGE SCALE GENOMIC DNA]</scope>
    <source>
        <strain evidence="8 9">LPB0138</strain>
    </source>
</reference>
<dbReference type="Proteomes" id="UP000176050">
    <property type="component" value="Chromosome"/>
</dbReference>
<evidence type="ECO:0000256" key="1">
    <source>
        <dbReference type="ARBA" id="ARBA00022475"/>
    </source>
</evidence>
<keyword evidence="3 7" id="KW-1133">Transmembrane helix</keyword>
<evidence type="ECO:0000313" key="9">
    <source>
        <dbReference type="Proteomes" id="UP000176050"/>
    </source>
</evidence>
<keyword evidence="2 7" id="KW-0812">Transmembrane</keyword>
<dbReference type="RefSeq" id="WP_070235300.1">
    <property type="nucleotide sequence ID" value="NZ_CP017478.1"/>
</dbReference>
<comment type="similarity">
    <text evidence="7">Belongs to the transglycosylase MltG family.</text>
</comment>
<feature type="site" description="Important for catalytic activity" evidence="7">
    <location>
        <position position="214"/>
    </location>
</feature>
<evidence type="ECO:0000256" key="4">
    <source>
        <dbReference type="ARBA" id="ARBA00023136"/>
    </source>
</evidence>
<protein>
    <recommendedName>
        <fullName evidence="7">Endolytic murein transglycosylase</fullName>
        <ecNumber evidence="7">4.2.2.29</ecNumber>
    </recommendedName>
    <alternativeName>
        <fullName evidence="7">Peptidoglycan lytic transglycosylase</fullName>
    </alternativeName>
    <alternativeName>
        <fullName evidence="7">Peptidoglycan polymerization terminase</fullName>
    </alternativeName>
</protein>
<keyword evidence="4 7" id="KW-0472">Membrane</keyword>
<evidence type="ECO:0000256" key="3">
    <source>
        <dbReference type="ARBA" id="ARBA00022989"/>
    </source>
</evidence>
<comment type="catalytic activity">
    <reaction evidence="7">
        <text>a peptidoglycan chain = a peptidoglycan chain with N-acetyl-1,6-anhydromuramyl-[peptide] at the reducing end + a peptidoglycan chain with N-acetylglucosamine at the non-reducing end.</text>
        <dbReference type="EC" id="4.2.2.29"/>
    </reaction>
</comment>
<dbReference type="EMBL" id="CP017478">
    <property type="protein sequence ID" value="AOW19170.1"/>
    <property type="molecule type" value="Genomic_DNA"/>
</dbReference>
<dbReference type="AlphaFoldDB" id="A0A1D8P3J1"/>
<evidence type="ECO:0000256" key="2">
    <source>
        <dbReference type="ARBA" id="ARBA00022692"/>
    </source>
</evidence>
<evidence type="ECO:0000256" key="5">
    <source>
        <dbReference type="ARBA" id="ARBA00023239"/>
    </source>
</evidence>
<dbReference type="EC" id="4.2.2.29" evidence="7"/>
<dbReference type="HAMAP" id="MF_02065">
    <property type="entry name" value="MltG"/>
    <property type="match status" value="1"/>
</dbReference>
<dbReference type="PANTHER" id="PTHR30518:SF2">
    <property type="entry name" value="ENDOLYTIC MUREIN TRANSGLYCOSYLASE"/>
    <property type="match status" value="1"/>
</dbReference>
<dbReference type="OrthoDB" id="9814591at2"/>
<dbReference type="KEGG" id="lul:LPB138_00025"/>
<evidence type="ECO:0000313" key="8">
    <source>
        <dbReference type="EMBL" id="AOW19170.1"/>
    </source>
</evidence>
<dbReference type="Pfam" id="PF02618">
    <property type="entry name" value="YceG"/>
    <property type="match status" value="1"/>
</dbReference>
<comment type="function">
    <text evidence="7">Functions as a peptidoglycan terminase that cleaves nascent peptidoglycan strands endolytically to terminate their elongation.</text>
</comment>
<keyword evidence="1 7" id="KW-1003">Cell membrane</keyword>
<accession>A0A1D8P3J1</accession>
<dbReference type="GO" id="GO:0071555">
    <property type="term" value="P:cell wall organization"/>
    <property type="evidence" value="ECO:0007669"/>
    <property type="project" value="UniProtKB-KW"/>
</dbReference>